<evidence type="ECO:0000313" key="2">
    <source>
        <dbReference type="EMBL" id="VTN11650.1"/>
    </source>
</evidence>
<dbReference type="EMBL" id="CABDVU010000001">
    <property type="protein sequence ID" value="VTN11650.1"/>
    <property type="molecule type" value="Genomic_DNA"/>
</dbReference>
<reference evidence="2 3" key="1">
    <citation type="submission" date="2019-04" db="EMBL/GenBank/DDBJ databases">
        <authorList>
            <consortium name="Pathogen Informatics"/>
        </authorList>
    </citation>
    <scope>NUCLEOTIDE SEQUENCE [LARGE SCALE GENOMIC DNA]</scope>
    <source>
        <strain evidence="2 3">NCTC9185</strain>
    </source>
</reference>
<keyword evidence="1" id="KW-0472">Membrane</keyword>
<evidence type="ECO:0000256" key="1">
    <source>
        <dbReference type="SAM" id="Phobius"/>
    </source>
</evidence>
<gene>
    <name evidence="2" type="ORF">NCTC9185_03608</name>
</gene>
<organism evidence="2 3">
    <name type="scientific">Raoultella terrigena</name>
    <name type="common">Klebsiella terrigena</name>
    <dbReference type="NCBI Taxonomy" id="577"/>
    <lineage>
        <taxon>Bacteria</taxon>
        <taxon>Pseudomonadati</taxon>
        <taxon>Pseudomonadota</taxon>
        <taxon>Gammaproteobacteria</taxon>
        <taxon>Enterobacterales</taxon>
        <taxon>Enterobacteriaceae</taxon>
        <taxon>Klebsiella/Raoultella group</taxon>
        <taxon>Raoultella</taxon>
    </lineage>
</organism>
<evidence type="ECO:0000313" key="3">
    <source>
        <dbReference type="Proteomes" id="UP000339249"/>
    </source>
</evidence>
<name>A0A4U9D057_RAOTE</name>
<feature type="transmembrane region" description="Helical" evidence="1">
    <location>
        <begin position="15"/>
        <end position="33"/>
    </location>
</feature>
<sequence>MGALIAFTHSMDSGLIFLAVMAVVGCLLLLPLLRRY</sequence>
<protein>
    <submittedName>
        <fullName evidence="2">Uncharacterized protein</fullName>
    </submittedName>
</protein>
<proteinExistence type="predicted"/>
<keyword evidence="1" id="KW-0812">Transmembrane</keyword>
<accession>A0A4U9D057</accession>
<dbReference type="Proteomes" id="UP000339249">
    <property type="component" value="Unassembled WGS sequence"/>
</dbReference>
<dbReference type="AlphaFoldDB" id="A0A4U9D057"/>
<keyword evidence="1" id="KW-1133">Transmembrane helix</keyword>